<dbReference type="EMBL" id="CP012159">
    <property type="protein sequence ID" value="AKT39795.1"/>
    <property type="molecule type" value="Genomic_DNA"/>
</dbReference>
<dbReference type="KEGG" id="ccro:CMC5_039460"/>
<dbReference type="AlphaFoldDB" id="A0A0K1EFZ6"/>
<evidence type="ECO:0000313" key="1">
    <source>
        <dbReference type="EMBL" id="AKT39795.1"/>
    </source>
</evidence>
<reference evidence="1 2" key="1">
    <citation type="submission" date="2015-07" db="EMBL/GenBank/DDBJ databases">
        <title>Genome analysis of myxobacterium Chondromyces crocatus Cm c5 reveals a high potential for natural compound synthesis and the genetic basis for the loss of fruiting body formation.</title>
        <authorList>
            <person name="Zaburannyi N."/>
            <person name="Bunk B."/>
            <person name="Maier J."/>
            <person name="Overmann J."/>
            <person name="Mueller R."/>
        </authorList>
    </citation>
    <scope>NUCLEOTIDE SEQUENCE [LARGE SCALE GENOMIC DNA]</scope>
    <source>
        <strain evidence="1 2">Cm c5</strain>
    </source>
</reference>
<organism evidence="1 2">
    <name type="scientific">Chondromyces crocatus</name>
    <dbReference type="NCBI Taxonomy" id="52"/>
    <lineage>
        <taxon>Bacteria</taxon>
        <taxon>Pseudomonadati</taxon>
        <taxon>Myxococcota</taxon>
        <taxon>Polyangia</taxon>
        <taxon>Polyangiales</taxon>
        <taxon>Polyangiaceae</taxon>
        <taxon>Chondromyces</taxon>
    </lineage>
</organism>
<accession>A0A0K1EFZ6</accession>
<evidence type="ECO:0000313" key="2">
    <source>
        <dbReference type="Proteomes" id="UP000067626"/>
    </source>
</evidence>
<proteinExistence type="predicted"/>
<protein>
    <submittedName>
        <fullName evidence="1">Uncharacterized protein</fullName>
    </submittedName>
</protein>
<sequence>MSTFPIHHLEAKLERCRVRIRINEVPAVEMSAAGEQPEWFAPPINLYLVGRGNRIDVDVWPLEREDGSYETFEAVEFHGAVRVYGKGDAVAPGEGPLLVDLPVMTELVQRREAAAERDEELPIPQRFSLAFDNEGPDFSAELLDAPALPDDDALRDYAVLLRDRMRAGDVRALVDEMGPKVRAYAQAYDEAAVTLEKSLLSVLRDDYAPRGFMTDFERDDVVIVPNAARTLCELQRPEGLPLIQTPPDAEGGTLQIAVVAGVREGALRVVR</sequence>
<keyword evidence="2" id="KW-1185">Reference proteome</keyword>
<dbReference type="RefSeq" id="WP_050431818.1">
    <property type="nucleotide sequence ID" value="NZ_CP012159.1"/>
</dbReference>
<dbReference type="OrthoDB" id="980494at2"/>
<dbReference type="Proteomes" id="UP000067626">
    <property type="component" value="Chromosome"/>
</dbReference>
<name>A0A0K1EFZ6_CHOCO</name>
<gene>
    <name evidence="1" type="ORF">CMC5_039460</name>
</gene>